<dbReference type="Gene3D" id="3.40.50.300">
    <property type="entry name" value="P-loop containing nucleotide triphosphate hydrolases"/>
    <property type="match status" value="1"/>
</dbReference>
<feature type="domain" description="DNA helicase DnaB-like N-terminal" evidence="3">
    <location>
        <begin position="18"/>
        <end position="101"/>
    </location>
</feature>
<evidence type="ECO:0000313" key="4">
    <source>
        <dbReference type="EMBL" id="GAA2218838.1"/>
    </source>
</evidence>
<dbReference type="InterPro" id="IPR007693">
    <property type="entry name" value="DNA_helicase_DnaB-like_N"/>
</dbReference>
<gene>
    <name evidence="4" type="ORF">GCM10010104_04660</name>
</gene>
<evidence type="ECO:0000259" key="3">
    <source>
        <dbReference type="Pfam" id="PF00772"/>
    </source>
</evidence>
<name>A0ABN3D456_9ACTN</name>
<dbReference type="Pfam" id="PF00772">
    <property type="entry name" value="DnaB"/>
    <property type="match status" value="1"/>
</dbReference>
<proteinExistence type="predicted"/>
<dbReference type="Proteomes" id="UP001501474">
    <property type="component" value="Unassembled WGS sequence"/>
</dbReference>
<organism evidence="4 5">
    <name type="scientific">Streptomyces indiaensis</name>
    <dbReference type="NCBI Taxonomy" id="284033"/>
    <lineage>
        <taxon>Bacteria</taxon>
        <taxon>Bacillati</taxon>
        <taxon>Actinomycetota</taxon>
        <taxon>Actinomycetes</taxon>
        <taxon>Kitasatosporales</taxon>
        <taxon>Streptomycetaceae</taxon>
        <taxon>Streptomyces</taxon>
    </lineage>
</organism>
<dbReference type="RefSeq" id="WP_234846093.1">
    <property type="nucleotide sequence ID" value="NZ_BAAART010000009.1"/>
</dbReference>
<dbReference type="EMBL" id="BAAART010000009">
    <property type="protein sequence ID" value="GAA2218838.1"/>
    <property type="molecule type" value="Genomic_DNA"/>
</dbReference>
<dbReference type="InterPro" id="IPR036185">
    <property type="entry name" value="DNA_heli_DnaB-like_N_sf"/>
</dbReference>
<accession>A0ABN3D456</accession>
<dbReference type="Pfam" id="PF13481">
    <property type="entry name" value="AAA_25"/>
    <property type="match status" value="1"/>
</dbReference>
<comment type="caution">
    <text evidence="4">The sequence shown here is derived from an EMBL/GenBank/DDBJ whole genome shotgun (WGS) entry which is preliminary data.</text>
</comment>
<dbReference type="SUPFAM" id="SSF48024">
    <property type="entry name" value="N-terminal domain of DnaB helicase"/>
    <property type="match status" value="1"/>
</dbReference>
<dbReference type="InterPro" id="IPR036388">
    <property type="entry name" value="WH-like_DNA-bd_sf"/>
</dbReference>
<keyword evidence="5" id="KW-1185">Reference proteome</keyword>
<reference evidence="4 5" key="1">
    <citation type="journal article" date="2019" name="Int. J. Syst. Evol. Microbiol.">
        <title>The Global Catalogue of Microorganisms (GCM) 10K type strain sequencing project: providing services to taxonomists for standard genome sequencing and annotation.</title>
        <authorList>
            <consortium name="The Broad Institute Genomics Platform"/>
            <consortium name="The Broad Institute Genome Sequencing Center for Infectious Disease"/>
            <person name="Wu L."/>
            <person name="Ma J."/>
        </authorList>
    </citation>
    <scope>NUCLEOTIDE SEQUENCE [LARGE SCALE GENOMIC DNA]</scope>
    <source>
        <strain evidence="4 5">JCM 3053</strain>
    </source>
</reference>
<dbReference type="SUPFAM" id="SSF52540">
    <property type="entry name" value="P-loop containing nucleoside triphosphate hydrolases"/>
    <property type="match status" value="1"/>
</dbReference>
<dbReference type="InterPro" id="IPR036390">
    <property type="entry name" value="WH_DNA-bd_sf"/>
</dbReference>
<dbReference type="InterPro" id="IPR016136">
    <property type="entry name" value="DNA_helicase_N/primase_C"/>
</dbReference>
<evidence type="ECO:0000256" key="2">
    <source>
        <dbReference type="ARBA" id="ARBA00023125"/>
    </source>
</evidence>
<sequence>MTEHDSAPQWGARDDERIGLERAVVGTALLNPQQFSGLAEIIDPGMLRHAPARLVWDMLAQRIPAGEPTDYAALQLAMPDEDLKRIGGPPAFVTLGHHAVGDARWHAEQLQQLHMRERVAAQLRGALTRVEREQDLEGALADLADLEALASGTSSSNPTQARLTQLRAALVDAETIDSIPEPVPLIDGVLFMDSLAWLYGKPGSGKSFVALDWAGCIANGLPWQYRAVSRGKVLYLVAEGVSGIRRRVRAWEHAANLGMADVVFLPIAVQLLNGIDLQALVALVTEMQPVLVVVDTQARVTVGAEENSNGEMSKVVDAADRIRQASGACVLMVHHSGKNGLDMRGASAFEGAATSIIKVGKDNDRWVDVLCDKQKDVEDFPPIRLQMTPTLDSVVLTGSSQAAELAESTKTEEKILTAMREAFAYTTASAAQLVEVSGISRASVYRALTALTKRGQLINVGTEKVARYSLPGSARNGG</sequence>
<evidence type="ECO:0000313" key="5">
    <source>
        <dbReference type="Proteomes" id="UP001501474"/>
    </source>
</evidence>
<dbReference type="InterPro" id="IPR027417">
    <property type="entry name" value="P-loop_NTPase"/>
</dbReference>
<protein>
    <recommendedName>
        <fullName evidence="3">DNA helicase DnaB-like N-terminal domain-containing protein</fullName>
    </recommendedName>
</protein>
<keyword evidence="1" id="KW-0235">DNA replication</keyword>
<dbReference type="Gene3D" id="1.10.860.10">
    <property type="entry name" value="DNAb Helicase, Chain A"/>
    <property type="match status" value="1"/>
</dbReference>
<dbReference type="Gene3D" id="1.10.10.10">
    <property type="entry name" value="Winged helix-like DNA-binding domain superfamily/Winged helix DNA-binding domain"/>
    <property type="match status" value="1"/>
</dbReference>
<evidence type="ECO:0000256" key="1">
    <source>
        <dbReference type="ARBA" id="ARBA00022705"/>
    </source>
</evidence>
<dbReference type="SUPFAM" id="SSF46785">
    <property type="entry name" value="Winged helix' DNA-binding domain"/>
    <property type="match status" value="1"/>
</dbReference>
<keyword evidence="2" id="KW-0238">DNA-binding</keyword>